<feature type="compositionally biased region" description="Acidic residues" evidence="2">
    <location>
        <begin position="377"/>
        <end position="388"/>
    </location>
</feature>
<dbReference type="OrthoDB" id="468062at2759"/>
<accession>A0A1Q9CY48</accession>
<feature type="region of interest" description="Disordered" evidence="2">
    <location>
        <begin position="1278"/>
        <end position="1313"/>
    </location>
</feature>
<evidence type="ECO:0000259" key="3">
    <source>
        <dbReference type="PROSITE" id="PS50994"/>
    </source>
</evidence>
<dbReference type="Gene3D" id="3.30.420.10">
    <property type="entry name" value="Ribonuclease H-like superfamily/Ribonuclease H"/>
    <property type="match status" value="1"/>
</dbReference>
<comment type="caution">
    <text evidence="4">The sequence shown here is derived from an EMBL/GenBank/DDBJ whole genome shotgun (WGS) entry which is preliminary data.</text>
</comment>
<feature type="compositionally biased region" description="Acidic residues" evidence="2">
    <location>
        <begin position="401"/>
        <end position="420"/>
    </location>
</feature>
<evidence type="ECO:0000313" key="5">
    <source>
        <dbReference type="Proteomes" id="UP000186817"/>
    </source>
</evidence>
<gene>
    <name evidence="4" type="primary">TY5A</name>
    <name evidence="4" type="ORF">AK812_SmicGene30899</name>
</gene>
<feature type="coiled-coil region" evidence="1">
    <location>
        <begin position="147"/>
        <end position="181"/>
    </location>
</feature>
<feature type="domain" description="Integrase catalytic" evidence="3">
    <location>
        <begin position="413"/>
        <end position="580"/>
    </location>
</feature>
<dbReference type="InterPro" id="IPR043502">
    <property type="entry name" value="DNA/RNA_pol_sf"/>
</dbReference>
<feature type="region of interest" description="Disordered" evidence="2">
    <location>
        <begin position="1"/>
        <end position="128"/>
    </location>
</feature>
<dbReference type="InterPro" id="IPR012337">
    <property type="entry name" value="RNaseH-like_sf"/>
</dbReference>
<feature type="compositionally biased region" description="Low complexity" evidence="2">
    <location>
        <begin position="27"/>
        <end position="40"/>
    </location>
</feature>
<dbReference type="InterPro" id="IPR001584">
    <property type="entry name" value="Integrase_cat-core"/>
</dbReference>
<dbReference type="PROSITE" id="PS50994">
    <property type="entry name" value="INTEGRASE"/>
    <property type="match status" value="1"/>
</dbReference>
<feature type="compositionally biased region" description="Polar residues" evidence="2">
    <location>
        <begin position="42"/>
        <end position="51"/>
    </location>
</feature>
<feature type="compositionally biased region" description="Polar residues" evidence="2">
    <location>
        <begin position="84"/>
        <end position="95"/>
    </location>
</feature>
<evidence type="ECO:0000256" key="1">
    <source>
        <dbReference type="SAM" id="Coils"/>
    </source>
</evidence>
<dbReference type="GO" id="GO:0015074">
    <property type="term" value="P:DNA integration"/>
    <property type="evidence" value="ECO:0007669"/>
    <property type="project" value="InterPro"/>
</dbReference>
<feature type="compositionally biased region" description="Basic and acidic residues" evidence="2">
    <location>
        <begin position="421"/>
        <end position="432"/>
    </location>
</feature>
<feature type="region of interest" description="Disordered" evidence="2">
    <location>
        <begin position="365"/>
        <end position="432"/>
    </location>
</feature>
<name>A0A1Q9CY48_SYMMI</name>
<keyword evidence="1" id="KW-0175">Coiled coil</keyword>
<evidence type="ECO:0000256" key="2">
    <source>
        <dbReference type="SAM" id="MobiDB-lite"/>
    </source>
</evidence>
<dbReference type="Proteomes" id="UP000186817">
    <property type="component" value="Unassembled WGS sequence"/>
</dbReference>
<dbReference type="SUPFAM" id="SSF53098">
    <property type="entry name" value="Ribonuclease H-like"/>
    <property type="match status" value="1"/>
</dbReference>
<evidence type="ECO:0000313" key="4">
    <source>
        <dbReference type="EMBL" id="OLP87837.1"/>
    </source>
</evidence>
<sequence>MSDMPARNPLIDRAASDENRAAEPDNGTTVGATGDTAGRAEPSSTAVVQTSEIRREEATAVNPFWSQKAIEETELAAARPAFLETSSGKASSGSTEMRRADDLPPQPEGIPESFGPSGPAVPIGTEGDLQDGSAEMPGLRAGERMVLTEMRNLMEVLINQNKALTAQNSTLQTRVDRLEEERSNSQAWRSAEFAGVPEAFEGEPVLPSEAEIPSYQVNELTGHCLCWEIRQSLELRLVLEEAQKLLKSLRIAALRSGLFRFVLWDSLWTDWDARYLRGRTDGNIRRIREGRWTVGFPAILGSAVKAAMRGQRHLRQKHQHANALTLNLDLIGPWIPGDDHSLPGPAKHILVATLGVPVYQDGKPVLLSQEKERKDEEKEEKESDEIDDGGGIGPLDAGEVVLDDDNPEEEEQEGEEPLSEEEMKNLREQQEEAWKEKMKELREPVKIHNILFAEPLQSKKSGEVLRAVQRVYARITLLNLSVRRAHSDGGREFTNKAYKAWCASRDIHITYSPPSDPRANGRVEGAVGQVKAGIRALLTLKPHVEKRHWPSALRQYVAQRFEQSMKEIGGVPAKRPLVPFGTPVTVQSRNWSRKTPYASRAIDGISLCPAANVSGCTVMLLPPDDEDVDRLKKFLGKSQVLLGHLLSGVEMLGRVKECGDDSFEHDIKPEAWEATPAQPLQTVSVSHQEVLQKIEEWKGAIGDELSNVFDVHSAMKRRDEEYVRVLKESGVEVEILPAKALFHRKGGSGRHKCRVVACGNFSESAREKGRDKKVQCYAGGADSLSLRCHLRAAGYRAVRKGWRTSGSDVRTAFLLAPLRQPGKVTILRPPSVITQAGFSAPGELWEVTGALYGLQSSPAAWATFRDETLPTFEVNINEQITHLEQSKHDPNLWLLRSPTTAELLAILTIYVDDLLLSGTPEASTAIWKAIKEKWKISEPEFADEGQGITFCGFEIRQDDNGLHVGQSKYVQSLLDKYSAVTGVTSTPYAKESEPVCKPQDSLEKLRRAQGLVGELLWLATRTRADLVYGVSRIGQLITRDVDQAIQRAEDMIRYLRTTKHQEVRYGIPGEGHGPGSQLPIERDFNLIEVFADASFCPGSDRSQTGIVLMWGNAPIGWMSMRQPCASFSTAEAELQASLDGMTLAEGLHGLLSELAEAYHVPGKYMLGDLCTKPLLGPRIKELLSMMSVSGGEVRVAQALRAITAASLIDGVASKLMKIQVEIEEEKNQLDEIFDLLKYISAVLVLIGLVALVAWKCWKREAVDAPRIRSVRSLDSEGAISEREAASSSGDPRLEEEPDSQALPQHAEQPAATHRERLVIRPGWTLKAPPILDRSKIPEWGGPEALVHQRLPPGMKSDEWFIDRRRGVLTRFHAVPRTRLYMPSQTGNTYRSAVDDPDRSEAHSGD</sequence>
<dbReference type="Pfam" id="PF07727">
    <property type="entry name" value="RVT_2"/>
    <property type="match status" value="1"/>
</dbReference>
<dbReference type="GO" id="GO:0003676">
    <property type="term" value="F:nucleic acid binding"/>
    <property type="evidence" value="ECO:0007669"/>
    <property type="project" value="InterPro"/>
</dbReference>
<dbReference type="InterPro" id="IPR013103">
    <property type="entry name" value="RVT_2"/>
</dbReference>
<organism evidence="4 5">
    <name type="scientific">Symbiodinium microadriaticum</name>
    <name type="common">Dinoflagellate</name>
    <name type="synonym">Zooxanthella microadriatica</name>
    <dbReference type="NCBI Taxonomy" id="2951"/>
    <lineage>
        <taxon>Eukaryota</taxon>
        <taxon>Sar</taxon>
        <taxon>Alveolata</taxon>
        <taxon>Dinophyceae</taxon>
        <taxon>Suessiales</taxon>
        <taxon>Symbiodiniaceae</taxon>
        <taxon>Symbiodinium</taxon>
    </lineage>
</organism>
<reference evidence="4 5" key="1">
    <citation type="submission" date="2016-02" db="EMBL/GenBank/DDBJ databases">
        <title>Genome analysis of coral dinoflagellate symbionts highlights evolutionary adaptations to a symbiotic lifestyle.</title>
        <authorList>
            <person name="Aranda M."/>
            <person name="Li Y."/>
            <person name="Liew Y.J."/>
            <person name="Baumgarten S."/>
            <person name="Simakov O."/>
            <person name="Wilson M."/>
            <person name="Piel J."/>
            <person name="Ashoor H."/>
            <person name="Bougouffa S."/>
            <person name="Bajic V.B."/>
            <person name="Ryu T."/>
            <person name="Ravasi T."/>
            <person name="Bayer T."/>
            <person name="Micklem G."/>
            <person name="Kim H."/>
            <person name="Bhak J."/>
            <person name="Lajeunesse T.C."/>
            <person name="Voolstra C.R."/>
        </authorList>
    </citation>
    <scope>NUCLEOTIDE SEQUENCE [LARGE SCALE GENOMIC DNA]</scope>
    <source>
        <strain evidence="4 5">CCMP2467</strain>
    </source>
</reference>
<proteinExistence type="predicted"/>
<feature type="region of interest" description="Disordered" evidence="2">
    <location>
        <begin position="1382"/>
        <end position="1405"/>
    </location>
</feature>
<dbReference type="InterPro" id="IPR036397">
    <property type="entry name" value="RNaseH_sf"/>
</dbReference>
<protein>
    <submittedName>
        <fullName evidence="4">Putative transposon protein</fullName>
    </submittedName>
</protein>
<dbReference type="SUPFAM" id="SSF56672">
    <property type="entry name" value="DNA/RNA polymerases"/>
    <property type="match status" value="1"/>
</dbReference>
<keyword evidence="5" id="KW-1185">Reference proteome</keyword>
<dbReference type="EMBL" id="LSRX01000840">
    <property type="protein sequence ID" value="OLP87837.1"/>
    <property type="molecule type" value="Genomic_DNA"/>
</dbReference>
<feature type="coiled-coil region" evidence="1">
    <location>
        <begin position="1208"/>
        <end position="1235"/>
    </location>
</feature>
<feature type="compositionally biased region" description="Basic and acidic residues" evidence="2">
    <location>
        <begin position="1392"/>
        <end position="1405"/>
    </location>
</feature>
<feature type="compositionally biased region" description="Basic and acidic residues" evidence="2">
    <location>
        <begin position="14"/>
        <end position="23"/>
    </location>
</feature>